<accession>A0AAX6GAL3</accession>
<evidence type="ECO:0000313" key="3">
    <source>
        <dbReference type="Proteomes" id="UP001140949"/>
    </source>
</evidence>
<comment type="caution">
    <text evidence="2">The sequence shown here is derived from an EMBL/GenBank/DDBJ whole genome shotgun (WGS) entry which is preliminary data.</text>
</comment>
<evidence type="ECO:0000313" key="2">
    <source>
        <dbReference type="EMBL" id="KAJ6825513.1"/>
    </source>
</evidence>
<name>A0AAX6GAL3_IRIPA</name>
<reference evidence="2" key="1">
    <citation type="journal article" date="2023" name="GigaByte">
        <title>Genome assembly of the bearded iris, Iris pallida Lam.</title>
        <authorList>
            <person name="Bruccoleri R.E."/>
            <person name="Oakeley E.J."/>
            <person name="Faust A.M.E."/>
            <person name="Altorfer M."/>
            <person name="Dessus-Babus S."/>
            <person name="Burckhardt D."/>
            <person name="Oertli M."/>
            <person name="Naumann U."/>
            <person name="Petersen F."/>
            <person name="Wong J."/>
        </authorList>
    </citation>
    <scope>NUCLEOTIDE SEQUENCE</scope>
    <source>
        <strain evidence="2">GSM-AAB239-AS_SAM_17_03QT</strain>
    </source>
</reference>
<dbReference type="Proteomes" id="UP001140949">
    <property type="component" value="Unassembled WGS sequence"/>
</dbReference>
<sequence length="174" mass="18519">MAAACYKPQPPPPFYFRHQLLQGRRGHAPPAVGDHRRPPWVRPLLFQHDTLRLLSPQHATNRSHHLHSISATSSSKVGRPTVVEAARPRALAGEARPRSHLRVAAAAARPGAAAAQARLRAARAGSAAAPPPASRPSWPCPPRCGRSPATPLGPPSSLPARRIGDSCVLHDVPS</sequence>
<keyword evidence="3" id="KW-1185">Reference proteome</keyword>
<feature type="region of interest" description="Disordered" evidence="1">
    <location>
        <begin position="117"/>
        <end position="174"/>
    </location>
</feature>
<organism evidence="2 3">
    <name type="scientific">Iris pallida</name>
    <name type="common">Sweet iris</name>
    <dbReference type="NCBI Taxonomy" id="29817"/>
    <lineage>
        <taxon>Eukaryota</taxon>
        <taxon>Viridiplantae</taxon>
        <taxon>Streptophyta</taxon>
        <taxon>Embryophyta</taxon>
        <taxon>Tracheophyta</taxon>
        <taxon>Spermatophyta</taxon>
        <taxon>Magnoliopsida</taxon>
        <taxon>Liliopsida</taxon>
        <taxon>Asparagales</taxon>
        <taxon>Iridaceae</taxon>
        <taxon>Iridoideae</taxon>
        <taxon>Irideae</taxon>
        <taxon>Iris</taxon>
    </lineage>
</organism>
<feature type="region of interest" description="Disordered" evidence="1">
    <location>
        <begin position="62"/>
        <end position="81"/>
    </location>
</feature>
<protein>
    <submittedName>
        <fullName evidence="2">Formin-like protein 5 isoform X1</fullName>
    </submittedName>
</protein>
<feature type="compositionally biased region" description="Pro residues" evidence="1">
    <location>
        <begin position="129"/>
        <end position="142"/>
    </location>
</feature>
<proteinExistence type="predicted"/>
<reference evidence="2" key="2">
    <citation type="submission" date="2023-04" db="EMBL/GenBank/DDBJ databases">
        <authorList>
            <person name="Bruccoleri R.E."/>
            <person name="Oakeley E.J."/>
            <person name="Faust A.-M."/>
            <person name="Dessus-Babus S."/>
            <person name="Altorfer M."/>
            <person name="Burckhardt D."/>
            <person name="Oertli M."/>
            <person name="Naumann U."/>
            <person name="Petersen F."/>
            <person name="Wong J."/>
        </authorList>
    </citation>
    <scope>NUCLEOTIDE SEQUENCE</scope>
    <source>
        <strain evidence="2">GSM-AAB239-AS_SAM_17_03QT</strain>
        <tissue evidence="2">Leaf</tissue>
    </source>
</reference>
<feature type="compositionally biased region" description="Low complexity" evidence="1">
    <location>
        <begin position="117"/>
        <end position="128"/>
    </location>
</feature>
<dbReference type="AlphaFoldDB" id="A0AAX6GAL3"/>
<evidence type="ECO:0000256" key="1">
    <source>
        <dbReference type="SAM" id="MobiDB-lite"/>
    </source>
</evidence>
<dbReference type="EMBL" id="JANAVB010021600">
    <property type="protein sequence ID" value="KAJ6825513.1"/>
    <property type="molecule type" value="Genomic_DNA"/>
</dbReference>
<gene>
    <name evidence="2" type="ORF">M6B38_376520</name>
</gene>